<evidence type="ECO:0000313" key="2">
    <source>
        <dbReference type="EMBL" id="EER42717.1"/>
    </source>
</evidence>
<evidence type="ECO:0000313" key="3">
    <source>
        <dbReference type="Proteomes" id="UP000002624"/>
    </source>
</evidence>
<dbReference type="Proteomes" id="UP000002624">
    <property type="component" value="Unassembled WGS sequence"/>
</dbReference>
<proteinExistence type="predicted"/>
<dbReference type="InterPro" id="IPR041018">
    <property type="entry name" value="ADPRTs_Tse2"/>
</dbReference>
<dbReference type="Pfam" id="PF18648">
    <property type="entry name" value="ADPRTs_Tse2"/>
    <property type="match status" value="1"/>
</dbReference>
<sequence length="152" mass="17142">MTLHYIHLRAQPGSVRPKKSFDLLTEAGKVKPKALNPAAYEWPNGASMRPNSATQQNLVRSFKGSTIYVYSVPEGTELPDDLILVHEFGDHYSLQAKEEMTVEGKSRGQYRAKGNFAKASLELDGKITNFLSTKGRRLTREEWLNQYPQATE</sequence>
<dbReference type="VEuPathDB" id="FungiDB:HCDG_02615"/>
<protein>
    <recommendedName>
        <fullName evidence="1">Tse2 ADP-ribosyltransferase toxin domain-containing protein</fullName>
    </recommendedName>
</protein>
<reference evidence="3" key="1">
    <citation type="submission" date="2009-05" db="EMBL/GenBank/DDBJ databases">
        <title>The genome sequence of Ajellomyces capsulatus strain H143.</title>
        <authorList>
            <person name="Champion M."/>
            <person name="Cuomo C.A."/>
            <person name="Ma L.-J."/>
            <person name="Henn M.R."/>
            <person name="Sil A."/>
            <person name="Goldman B."/>
            <person name="Young S.K."/>
            <person name="Kodira C.D."/>
            <person name="Zeng Q."/>
            <person name="Koehrsen M."/>
            <person name="Alvarado L."/>
            <person name="Berlin A.M."/>
            <person name="Borenstein D."/>
            <person name="Chen Z."/>
            <person name="Engels R."/>
            <person name="Freedman E."/>
            <person name="Gellesch M."/>
            <person name="Goldberg J."/>
            <person name="Griggs A."/>
            <person name="Gujja S."/>
            <person name="Heiman D.I."/>
            <person name="Hepburn T.A."/>
            <person name="Howarth C."/>
            <person name="Jen D."/>
            <person name="Larson L."/>
            <person name="Lewis B."/>
            <person name="Mehta T."/>
            <person name="Park D."/>
            <person name="Pearson M."/>
            <person name="Roberts A."/>
            <person name="Saif S."/>
            <person name="Shea T.D."/>
            <person name="Shenoy N."/>
            <person name="Sisk P."/>
            <person name="Stolte C."/>
            <person name="Sykes S."/>
            <person name="Walk T."/>
            <person name="White J."/>
            <person name="Yandava C."/>
            <person name="Klein B."/>
            <person name="McEwen J.G."/>
            <person name="Puccia R."/>
            <person name="Goldman G.H."/>
            <person name="Felipe M.S."/>
            <person name="Nino-Vega G."/>
            <person name="San-Blas G."/>
            <person name="Taylor J.W."/>
            <person name="Mendoza L."/>
            <person name="Galagan J.E."/>
            <person name="Nusbaum C."/>
            <person name="Birren B.W."/>
        </authorList>
    </citation>
    <scope>NUCLEOTIDE SEQUENCE [LARGE SCALE GENOMIC DNA]</scope>
    <source>
        <strain evidence="3">H143</strain>
    </source>
</reference>
<dbReference type="EMBL" id="GG692421">
    <property type="protein sequence ID" value="EER42717.1"/>
    <property type="molecule type" value="Genomic_DNA"/>
</dbReference>
<dbReference type="OMA" id="HEFRDHY"/>
<dbReference type="OrthoDB" id="10266325at2759"/>
<accession>C6H8T4</accession>
<dbReference type="HOGENOM" id="CLU_113396_0_0_1"/>
<evidence type="ECO:0000259" key="1">
    <source>
        <dbReference type="Pfam" id="PF18648"/>
    </source>
</evidence>
<name>C6H8T4_AJECH</name>
<organism evidence="2 3">
    <name type="scientific">Ajellomyces capsulatus (strain H143)</name>
    <name type="common">Darling's disease fungus</name>
    <name type="synonym">Histoplasma capsulatum</name>
    <dbReference type="NCBI Taxonomy" id="544712"/>
    <lineage>
        <taxon>Eukaryota</taxon>
        <taxon>Fungi</taxon>
        <taxon>Dikarya</taxon>
        <taxon>Ascomycota</taxon>
        <taxon>Pezizomycotina</taxon>
        <taxon>Eurotiomycetes</taxon>
        <taxon>Eurotiomycetidae</taxon>
        <taxon>Onygenales</taxon>
        <taxon>Ajellomycetaceae</taxon>
        <taxon>Histoplasma</taxon>
    </lineage>
</organism>
<dbReference type="AlphaFoldDB" id="C6H8T4"/>
<gene>
    <name evidence="2" type="ORF">HCDG_02615</name>
</gene>
<feature type="domain" description="Tse2 ADP-ribosyltransferase toxin" evidence="1">
    <location>
        <begin position="6"/>
        <end position="143"/>
    </location>
</feature>